<protein>
    <recommendedName>
        <fullName evidence="3">CARDB protein</fullName>
    </recommendedName>
</protein>
<dbReference type="Proteomes" id="UP000783863">
    <property type="component" value="Unassembled WGS sequence"/>
</dbReference>
<evidence type="ECO:0000313" key="1">
    <source>
        <dbReference type="EMBL" id="MBX0303564.1"/>
    </source>
</evidence>
<dbReference type="InterPro" id="IPR013783">
    <property type="entry name" value="Ig-like_fold"/>
</dbReference>
<dbReference type="PROSITE" id="PS51257">
    <property type="entry name" value="PROKAR_LIPOPROTEIN"/>
    <property type="match status" value="1"/>
</dbReference>
<evidence type="ECO:0000313" key="2">
    <source>
        <dbReference type="Proteomes" id="UP000783863"/>
    </source>
</evidence>
<dbReference type="Gene3D" id="2.60.40.10">
    <property type="entry name" value="Immunoglobulins"/>
    <property type="match status" value="1"/>
</dbReference>
<proteinExistence type="predicted"/>
<dbReference type="EMBL" id="RKLQ01000001">
    <property type="protein sequence ID" value="MBX0303564.1"/>
    <property type="molecule type" value="Genomic_DNA"/>
</dbReference>
<organism evidence="1 2">
    <name type="scientific">Haloarcula salinisoli</name>
    <dbReference type="NCBI Taxonomy" id="2487746"/>
    <lineage>
        <taxon>Archaea</taxon>
        <taxon>Methanobacteriati</taxon>
        <taxon>Methanobacteriota</taxon>
        <taxon>Stenosarchaea group</taxon>
        <taxon>Halobacteria</taxon>
        <taxon>Halobacteriales</taxon>
        <taxon>Haloarculaceae</taxon>
        <taxon>Haloarcula</taxon>
    </lineage>
</organism>
<evidence type="ECO:0008006" key="3">
    <source>
        <dbReference type="Google" id="ProtNLM"/>
    </source>
</evidence>
<dbReference type="RefSeq" id="WP_220587763.1">
    <property type="nucleotide sequence ID" value="NZ_RKLQ01000001.1"/>
</dbReference>
<gene>
    <name evidence="1" type="ORF">EGD98_07750</name>
</gene>
<accession>A0A8J7YIA7</accession>
<dbReference type="AlphaFoldDB" id="A0A8J7YIA7"/>
<reference evidence="1" key="1">
    <citation type="submission" date="2021-06" db="EMBL/GenBank/DDBJ databases">
        <title>Halomicroarcula sp. F24A a new haloarchaeum isolated from saline soil.</title>
        <authorList>
            <person name="Duran-Viseras A."/>
            <person name="Sanchez-Porro C."/>
            <person name="Ventosa A."/>
        </authorList>
    </citation>
    <scope>NUCLEOTIDE SEQUENCE</scope>
    <source>
        <strain evidence="1">F24A</strain>
    </source>
</reference>
<comment type="caution">
    <text evidence="1">The sequence shown here is derived from an EMBL/GenBank/DDBJ whole genome shotgun (WGS) entry which is preliminary data.</text>
</comment>
<name>A0A8J7YIA7_9EURY</name>
<keyword evidence="2" id="KW-1185">Reference proteome</keyword>
<sequence>MQRRRLLALVGSLAAGSGCTGSGDDPSVDSTVTPAPVPTAGGTRTPTLDGDVQITAAMVQPGVVTAGDDSLSVVDDAGQYLFFNLEGGVPDRSAVEFRFSGASYTPESFYGRLYRGDFDGEEYGENGGPLVFALPQTGDGTDAELAWGDGSWTLPETVVQRLEDPLPSFSVSLDGPETAGDGSDLEITVGVTNEGDSAGRYVFALNRQGPQIASTPVGRIAGELEPGASETHTFDAVPPDDRNGTGYFLQVPGERDSLDHYIEPADDS</sequence>